<comment type="caution">
    <text evidence="2">The sequence shown here is derived from an EMBL/GenBank/DDBJ whole genome shotgun (WGS) entry which is preliminary data.</text>
</comment>
<dbReference type="EMBL" id="JACEIK010005296">
    <property type="protein sequence ID" value="MCE0481171.1"/>
    <property type="molecule type" value="Genomic_DNA"/>
</dbReference>
<protein>
    <submittedName>
        <fullName evidence="2">Uncharacterized protein</fullName>
    </submittedName>
</protein>
<feature type="compositionally biased region" description="Polar residues" evidence="1">
    <location>
        <begin position="116"/>
        <end position="126"/>
    </location>
</feature>
<feature type="compositionally biased region" description="Basic and acidic residues" evidence="1">
    <location>
        <begin position="127"/>
        <end position="152"/>
    </location>
</feature>
<evidence type="ECO:0000313" key="3">
    <source>
        <dbReference type="Proteomes" id="UP000823775"/>
    </source>
</evidence>
<keyword evidence="3" id="KW-1185">Reference proteome</keyword>
<dbReference type="Proteomes" id="UP000823775">
    <property type="component" value="Unassembled WGS sequence"/>
</dbReference>
<gene>
    <name evidence="2" type="ORF">HAX54_038670</name>
</gene>
<name>A0ABS8VKT7_DATST</name>
<feature type="region of interest" description="Disordered" evidence="1">
    <location>
        <begin position="114"/>
        <end position="152"/>
    </location>
</feature>
<evidence type="ECO:0000313" key="2">
    <source>
        <dbReference type="EMBL" id="MCE0481171.1"/>
    </source>
</evidence>
<proteinExistence type="predicted"/>
<evidence type="ECO:0000256" key="1">
    <source>
        <dbReference type="SAM" id="MobiDB-lite"/>
    </source>
</evidence>
<accession>A0ABS8VKT7</accession>
<reference evidence="2 3" key="1">
    <citation type="journal article" date="2021" name="BMC Genomics">
        <title>Datura genome reveals duplications of psychoactive alkaloid biosynthetic genes and high mutation rate following tissue culture.</title>
        <authorList>
            <person name="Rajewski A."/>
            <person name="Carter-House D."/>
            <person name="Stajich J."/>
            <person name="Litt A."/>
        </authorList>
    </citation>
    <scope>NUCLEOTIDE SEQUENCE [LARGE SCALE GENOMIC DNA]</scope>
    <source>
        <strain evidence="2">AR-01</strain>
    </source>
</reference>
<sequence>MIRRAGRIEFFVGLCGFASQPHRTRPIANPTNHKFLDEVLLEIFYGSLSSTKKLIANNMGEGSIMAHTFKEANEILDKSLAPSGIIMGIKVKNIITMTVRAIVVESKAIGEIGDNPQMTLEMPSQNKETRDASLERCTEVRKAPLDQRTESC</sequence>
<organism evidence="2 3">
    <name type="scientific">Datura stramonium</name>
    <name type="common">Jimsonweed</name>
    <name type="synonym">Common thornapple</name>
    <dbReference type="NCBI Taxonomy" id="4076"/>
    <lineage>
        <taxon>Eukaryota</taxon>
        <taxon>Viridiplantae</taxon>
        <taxon>Streptophyta</taxon>
        <taxon>Embryophyta</taxon>
        <taxon>Tracheophyta</taxon>
        <taxon>Spermatophyta</taxon>
        <taxon>Magnoliopsida</taxon>
        <taxon>eudicotyledons</taxon>
        <taxon>Gunneridae</taxon>
        <taxon>Pentapetalae</taxon>
        <taxon>asterids</taxon>
        <taxon>lamiids</taxon>
        <taxon>Solanales</taxon>
        <taxon>Solanaceae</taxon>
        <taxon>Solanoideae</taxon>
        <taxon>Datureae</taxon>
        <taxon>Datura</taxon>
    </lineage>
</organism>